<evidence type="ECO:0000313" key="1">
    <source>
        <dbReference type="EMBL" id="ROL43713.1"/>
    </source>
</evidence>
<evidence type="ECO:0000313" key="2">
    <source>
        <dbReference type="Proteomes" id="UP000281406"/>
    </source>
</evidence>
<dbReference type="Proteomes" id="UP000281406">
    <property type="component" value="Unassembled WGS sequence"/>
</dbReference>
<dbReference type="EMBL" id="RJVU01047220">
    <property type="protein sequence ID" value="ROL43713.1"/>
    <property type="molecule type" value="Genomic_DNA"/>
</dbReference>
<gene>
    <name evidence="1" type="ORF">DPX16_4547</name>
</gene>
<keyword evidence="2" id="KW-1185">Reference proteome</keyword>
<organism evidence="1 2">
    <name type="scientific">Anabarilius grahami</name>
    <name type="common">Kanglang fish</name>
    <name type="synonym">Barilius grahami</name>
    <dbReference type="NCBI Taxonomy" id="495550"/>
    <lineage>
        <taxon>Eukaryota</taxon>
        <taxon>Metazoa</taxon>
        <taxon>Chordata</taxon>
        <taxon>Craniata</taxon>
        <taxon>Vertebrata</taxon>
        <taxon>Euteleostomi</taxon>
        <taxon>Actinopterygii</taxon>
        <taxon>Neopterygii</taxon>
        <taxon>Teleostei</taxon>
        <taxon>Ostariophysi</taxon>
        <taxon>Cypriniformes</taxon>
        <taxon>Xenocyprididae</taxon>
        <taxon>Xenocypridinae</taxon>
        <taxon>Xenocypridinae incertae sedis</taxon>
        <taxon>Anabarilius</taxon>
    </lineage>
</organism>
<accession>A0A3N0YBT7</accession>
<sequence length="83" mass="9123">MCDQLQKSGGARTLLMTKIASRSAYADPHVRVKGCLRRSYMDILCSRLSAGCGVKHASLAGSTSERRLIIGRLLRQHHTHVSC</sequence>
<protein>
    <submittedName>
        <fullName evidence="1">Uncharacterized protein</fullName>
    </submittedName>
</protein>
<comment type="caution">
    <text evidence="1">The sequence shown here is derived from an EMBL/GenBank/DDBJ whole genome shotgun (WGS) entry which is preliminary data.</text>
</comment>
<proteinExistence type="predicted"/>
<dbReference type="AlphaFoldDB" id="A0A3N0YBT7"/>
<name>A0A3N0YBT7_ANAGA</name>
<dbReference type="OrthoDB" id="10061064at2759"/>
<reference evidence="1 2" key="1">
    <citation type="submission" date="2018-10" db="EMBL/GenBank/DDBJ databases">
        <title>Genome assembly for a Yunnan-Guizhou Plateau 3E fish, Anabarilius grahami (Regan), and its evolutionary and genetic applications.</title>
        <authorList>
            <person name="Jiang W."/>
        </authorList>
    </citation>
    <scope>NUCLEOTIDE SEQUENCE [LARGE SCALE GENOMIC DNA]</scope>
    <source>
        <strain evidence="1">AG-KIZ</strain>
        <tissue evidence="1">Muscle</tissue>
    </source>
</reference>